<reference evidence="1 2" key="1">
    <citation type="journal article" date="2022" name="Plant J.">
        <title>Chromosome-level genome of Camellia lanceoleosa provides a valuable resource for understanding genome evolution and self-incompatibility.</title>
        <authorList>
            <person name="Gong W."/>
            <person name="Xiao S."/>
            <person name="Wang L."/>
            <person name="Liao Z."/>
            <person name="Chang Y."/>
            <person name="Mo W."/>
            <person name="Hu G."/>
            <person name="Li W."/>
            <person name="Zhao G."/>
            <person name="Zhu H."/>
            <person name="Hu X."/>
            <person name="Ji K."/>
            <person name="Xiang X."/>
            <person name="Song Q."/>
            <person name="Yuan D."/>
            <person name="Jin S."/>
            <person name="Zhang L."/>
        </authorList>
    </citation>
    <scope>NUCLEOTIDE SEQUENCE [LARGE SCALE GENOMIC DNA]</scope>
    <source>
        <strain evidence="1">SQ_2022a</strain>
    </source>
</reference>
<gene>
    <name evidence="1" type="ORF">LOK49_LG12G01115</name>
</gene>
<organism evidence="1 2">
    <name type="scientific">Camellia lanceoleosa</name>
    <dbReference type="NCBI Taxonomy" id="1840588"/>
    <lineage>
        <taxon>Eukaryota</taxon>
        <taxon>Viridiplantae</taxon>
        <taxon>Streptophyta</taxon>
        <taxon>Embryophyta</taxon>
        <taxon>Tracheophyta</taxon>
        <taxon>Spermatophyta</taxon>
        <taxon>Magnoliopsida</taxon>
        <taxon>eudicotyledons</taxon>
        <taxon>Gunneridae</taxon>
        <taxon>Pentapetalae</taxon>
        <taxon>asterids</taxon>
        <taxon>Ericales</taxon>
        <taxon>Theaceae</taxon>
        <taxon>Camellia</taxon>
    </lineage>
</organism>
<comment type="caution">
    <text evidence="1">The sequence shown here is derived from an EMBL/GenBank/DDBJ whole genome shotgun (WGS) entry which is preliminary data.</text>
</comment>
<evidence type="ECO:0000313" key="1">
    <source>
        <dbReference type="EMBL" id="KAI7992318.1"/>
    </source>
</evidence>
<proteinExistence type="predicted"/>
<dbReference type="Proteomes" id="UP001060215">
    <property type="component" value="Chromosome 13"/>
</dbReference>
<dbReference type="EMBL" id="CM045770">
    <property type="protein sequence ID" value="KAI7992318.1"/>
    <property type="molecule type" value="Genomic_DNA"/>
</dbReference>
<evidence type="ECO:0000313" key="2">
    <source>
        <dbReference type="Proteomes" id="UP001060215"/>
    </source>
</evidence>
<keyword evidence="2" id="KW-1185">Reference proteome</keyword>
<accession>A0ACC0FVG4</accession>
<name>A0ACC0FVG4_9ERIC</name>
<sequence length="154" mass="16667">MARGKHDRSSAKAGFGWNSFTIKVGPVSSIVISNKLNGINILKMFKRSISETALERMSVGSSLVAGTLRRQSSGKEVGSRGTKCSSKPSKLHRNASAAANMNNLASQSSSANQVPLKRTSSSFDEKLLVQTLYKEIPPDNEFEKRTRPEVIPAS</sequence>
<protein>
    <submittedName>
        <fullName evidence="1">Uncharacterized protein</fullName>
    </submittedName>
</protein>